<reference evidence="1" key="1">
    <citation type="journal article" date="2023" name="Nat. Commun.">
        <title>Diploid and tetraploid genomes of Acorus and the evolution of monocots.</title>
        <authorList>
            <person name="Ma L."/>
            <person name="Liu K.W."/>
            <person name="Li Z."/>
            <person name="Hsiao Y.Y."/>
            <person name="Qi Y."/>
            <person name="Fu T."/>
            <person name="Tang G.D."/>
            <person name="Zhang D."/>
            <person name="Sun W.H."/>
            <person name="Liu D.K."/>
            <person name="Li Y."/>
            <person name="Chen G.Z."/>
            <person name="Liu X.D."/>
            <person name="Liao X.Y."/>
            <person name="Jiang Y.T."/>
            <person name="Yu X."/>
            <person name="Hao Y."/>
            <person name="Huang J."/>
            <person name="Zhao X.W."/>
            <person name="Ke S."/>
            <person name="Chen Y.Y."/>
            <person name="Wu W.L."/>
            <person name="Hsu J.L."/>
            <person name="Lin Y.F."/>
            <person name="Huang M.D."/>
            <person name="Li C.Y."/>
            <person name="Huang L."/>
            <person name="Wang Z.W."/>
            <person name="Zhao X."/>
            <person name="Zhong W.Y."/>
            <person name="Peng D.H."/>
            <person name="Ahmad S."/>
            <person name="Lan S."/>
            <person name="Zhang J.S."/>
            <person name="Tsai W.C."/>
            <person name="Van de Peer Y."/>
            <person name="Liu Z.J."/>
        </authorList>
    </citation>
    <scope>NUCLEOTIDE SEQUENCE</scope>
    <source>
        <strain evidence="1">CP</strain>
    </source>
</reference>
<dbReference type="EMBL" id="JAUJYO010000017">
    <property type="protein sequence ID" value="KAK1291117.1"/>
    <property type="molecule type" value="Genomic_DNA"/>
</dbReference>
<gene>
    <name evidence="2" type="ORF">QJS10_CPA05g01322</name>
    <name evidence="1" type="ORF">QJS10_CPB17g02356</name>
</gene>
<proteinExistence type="predicted"/>
<evidence type="ECO:0000313" key="1">
    <source>
        <dbReference type="EMBL" id="KAK1291117.1"/>
    </source>
</evidence>
<evidence type="ECO:0000313" key="2">
    <source>
        <dbReference type="EMBL" id="KAK1316278.1"/>
    </source>
</evidence>
<accession>A0AAV9CQI4</accession>
<sequence>MVLHVLVMGKMPIFHAFKLAALLWPLNLWFPLARQLPRVANAVSSTVSLFAFRLRRISSSVDDDDGPPRRSPSRSDRWERALRMLFQEVVPVGDGRRRRQRRRESVGEWIHRPETDLEANSLQALLSISM</sequence>
<evidence type="ECO:0000313" key="3">
    <source>
        <dbReference type="Proteomes" id="UP001180020"/>
    </source>
</evidence>
<comment type="caution">
    <text evidence="1">The sequence shown here is derived from an EMBL/GenBank/DDBJ whole genome shotgun (WGS) entry which is preliminary data.</text>
</comment>
<organism evidence="1 3">
    <name type="scientific">Acorus calamus</name>
    <name type="common">Sweet flag</name>
    <dbReference type="NCBI Taxonomy" id="4465"/>
    <lineage>
        <taxon>Eukaryota</taxon>
        <taxon>Viridiplantae</taxon>
        <taxon>Streptophyta</taxon>
        <taxon>Embryophyta</taxon>
        <taxon>Tracheophyta</taxon>
        <taxon>Spermatophyta</taxon>
        <taxon>Magnoliopsida</taxon>
        <taxon>Liliopsida</taxon>
        <taxon>Acoraceae</taxon>
        <taxon>Acorus</taxon>
    </lineage>
</organism>
<reference evidence="1" key="2">
    <citation type="submission" date="2023-06" db="EMBL/GenBank/DDBJ databases">
        <authorList>
            <person name="Ma L."/>
            <person name="Liu K.-W."/>
            <person name="Li Z."/>
            <person name="Hsiao Y.-Y."/>
            <person name="Qi Y."/>
            <person name="Fu T."/>
            <person name="Tang G."/>
            <person name="Zhang D."/>
            <person name="Sun W.-H."/>
            <person name="Liu D.-K."/>
            <person name="Li Y."/>
            <person name="Chen G.-Z."/>
            <person name="Liu X.-D."/>
            <person name="Liao X.-Y."/>
            <person name="Jiang Y.-T."/>
            <person name="Yu X."/>
            <person name="Hao Y."/>
            <person name="Huang J."/>
            <person name="Zhao X.-W."/>
            <person name="Ke S."/>
            <person name="Chen Y.-Y."/>
            <person name="Wu W.-L."/>
            <person name="Hsu J.-L."/>
            <person name="Lin Y.-F."/>
            <person name="Huang M.-D."/>
            <person name="Li C.-Y."/>
            <person name="Huang L."/>
            <person name="Wang Z.-W."/>
            <person name="Zhao X."/>
            <person name="Zhong W.-Y."/>
            <person name="Peng D.-H."/>
            <person name="Ahmad S."/>
            <person name="Lan S."/>
            <person name="Zhang J.-S."/>
            <person name="Tsai W.-C."/>
            <person name="Van De Peer Y."/>
            <person name="Liu Z.-J."/>
        </authorList>
    </citation>
    <scope>NUCLEOTIDE SEQUENCE</scope>
    <source>
        <strain evidence="1">CP</strain>
        <tissue evidence="1">Leaves</tissue>
    </source>
</reference>
<name>A0AAV9CQI4_ACOCL</name>
<dbReference type="AlphaFoldDB" id="A0AAV9CQI4"/>
<protein>
    <submittedName>
        <fullName evidence="1">Uncharacterized protein</fullName>
    </submittedName>
</protein>
<keyword evidence="3" id="KW-1185">Reference proteome</keyword>
<dbReference type="EMBL" id="JAUJYO010000005">
    <property type="protein sequence ID" value="KAK1316278.1"/>
    <property type="molecule type" value="Genomic_DNA"/>
</dbReference>
<dbReference type="Proteomes" id="UP001180020">
    <property type="component" value="Unassembled WGS sequence"/>
</dbReference>